<proteinExistence type="predicted"/>
<sequence>TQLTGPPNLIQESVLASSGYNSFPIAVAGDRTVVLPIKFSVNHH</sequence>
<keyword evidence="2" id="KW-1185">Reference proteome</keyword>
<dbReference type="AlphaFoldDB" id="A0A392RX90"/>
<protein>
    <submittedName>
        <fullName evidence="1">Uncharacterized protein</fullName>
    </submittedName>
</protein>
<accession>A0A392RX90</accession>
<feature type="non-terminal residue" evidence="1">
    <location>
        <position position="1"/>
    </location>
</feature>
<evidence type="ECO:0000313" key="2">
    <source>
        <dbReference type="Proteomes" id="UP000265520"/>
    </source>
</evidence>
<evidence type="ECO:0000313" key="1">
    <source>
        <dbReference type="EMBL" id="MCI41251.1"/>
    </source>
</evidence>
<dbReference type="Proteomes" id="UP000265520">
    <property type="component" value="Unassembled WGS sequence"/>
</dbReference>
<name>A0A392RX90_9FABA</name>
<comment type="caution">
    <text evidence="1">The sequence shown here is derived from an EMBL/GenBank/DDBJ whole genome shotgun (WGS) entry which is preliminary data.</text>
</comment>
<dbReference type="EMBL" id="LXQA010289783">
    <property type="protein sequence ID" value="MCI41251.1"/>
    <property type="molecule type" value="Genomic_DNA"/>
</dbReference>
<organism evidence="1 2">
    <name type="scientific">Trifolium medium</name>
    <dbReference type="NCBI Taxonomy" id="97028"/>
    <lineage>
        <taxon>Eukaryota</taxon>
        <taxon>Viridiplantae</taxon>
        <taxon>Streptophyta</taxon>
        <taxon>Embryophyta</taxon>
        <taxon>Tracheophyta</taxon>
        <taxon>Spermatophyta</taxon>
        <taxon>Magnoliopsida</taxon>
        <taxon>eudicotyledons</taxon>
        <taxon>Gunneridae</taxon>
        <taxon>Pentapetalae</taxon>
        <taxon>rosids</taxon>
        <taxon>fabids</taxon>
        <taxon>Fabales</taxon>
        <taxon>Fabaceae</taxon>
        <taxon>Papilionoideae</taxon>
        <taxon>50 kb inversion clade</taxon>
        <taxon>NPAAA clade</taxon>
        <taxon>Hologalegina</taxon>
        <taxon>IRL clade</taxon>
        <taxon>Trifolieae</taxon>
        <taxon>Trifolium</taxon>
    </lineage>
</organism>
<reference evidence="1 2" key="1">
    <citation type="journal article" date="2018" name="Front. Plant Sci.">
        <title>Red Clover (Trifolium pratense) and Zigzag Clover (T. medium) - A Picture of Genomic Similarities and Differences.</title>
        <authorList>
            <person name="Dluhosova J."/>
            <person name="Istvanek J."/>
            <person name="Nedelnik J."/>
            <person name="Repkova J."/>
        </authorList>
    </citation>
    <scope>NUCLEOTIDE SEQUENCE [LARGE SCALE GENOMIC DNA]</scope>
    <source>
        <strain evidence="2">cv. 10/8</strain>
        <tissue evidence="1">Leaf</tissue>
    </source>
</reference>